<keyword evidence="2" id="KW-1185">Reference proteome</keyword>
<dbReference type="EMBL" id="JBAKBE010000011">
    <property type="protein sequence ID" value="MEH0098020.1"/>
    <property type="molecule type" value="Genomic_DNA"/>
</dbReference>
<accession>A0ABU7ZS16</accession>
<gene>
    <name evidence="1" type="ORF">V6L76_17290</name>
</gene>
<organism evidence="1 2">
    <name type="scientific">Pannonibacter anstelovis</name>
    <dbReference type="NCBI Taxonomy" id="3121537"/>
    <lineage>
        <taxon>Bacteria</taxon>
        <taxon>Pseudomonadati</taxon>
        <taxon>Pseudomonadota</taxon>
        <taxon>Alphaproteobacteria</taxon>
        <taxon>Hyphomicrobiales</taxon>
        <taxon>Stappiaceae</taxon>
        <taxon>Pannonibacter</taxon>
    </lineage>
</organism>
<evidence type="ECO:0000313" key="2">
    <source>
        <dbReference type="Proteomes" id="UP001380822"/>
    </source>
</evidence>
<evidence type="ECO:0000313" key="1">
    <source>
        <dbReference type="EMBL" id="MEH0098020.1"/>
    </source>
</evidence>
<comment type="caution">
    <text evidence="1">The sequence shown here is derived from an EMBL/GenBank/DDBJ whole genome shotgun (WGS) entry which is preliminary data.</text>
</comment>
<sequence>MKPLTENMQVALNALPLTWSMRMGKMIPHNFPAGVTKGTIDALRERRLINVTKTGSSYTAELNSDQSING</sequence>
<name>A0ABU7ZS16_9HYPH</name>
<protein>
    <submittedName>
        <fullName evidence="1">Uncharacterized protein</fullName>
    </submittedName>
</protein>
<dbReference type="RefSeq" id="WP_334252426.1">
    <property type="nucleotide sequence ID" value="NZ_JBAKBE010000011.1"/>
</dbReference>
<reference evidence="1 2" key="1">
    <citation type="submission" date="2024-02" db="EMBL/GenBank/DDBJ databases">
        <title>A new putative Pannonibacter species isolated from two cases of bloodstream infections in paediatric patients.</title>
        <authorList>
            <person name="Castellana S."/>
            <person name="De Laurentiis V."/>
            <person name="Grassi M."/>
            <person name="De Leonardis F."/>
            <person name="Mosca A."/>
            <person name="De Carlo C."/>
            <person name="Sparapano E."/>
            <person name="Ronga L."/>
            <person name="Santacroce L."/>
            <person name="Chironna M."/>
            <person name="De Robertis A."/>
            <person name="Bianco A."/>
            <person name="Del Sambro L."/>
            <person name="Capozzi L."/>
            <person name="Parisi A."/>
        </authorList>
    </citation>
    <scope>NUCLEOTIDE SEQUENCE [LARGE SCALE GENOMIC DNA]</scope>
    <source>
        <strain evidence="1 2">Pt2</strain>
    </source>
</reference>
<dbReference type="Proteomes" id="UP001380822">
    <property type="component" value="Unassembled WGS sequence"/>
</dbReference>
<proteinExistence type="predicted"/>